<dbReference type="KEGG" id="lbc:LACBIDRAFT_304205"/>
<gene>
    <name evidence="2" type="ORF">LACBIDRAFT_304205</name>
</gene>
<proteinExistence type="predicted"/>
<evidence type="ECO:0000313" key="3">
    <source>
        <dbReference type="Proteomes" id="UP000001194"/>
    </source>
</evidence>
<feature type="compositionally biased region" description="Polar residues" evidence="1">
    <location>
        <begin position="49"/>
        <end position="68"/>
    </location>
</feature>
<dbReference type="AlphaFoldDB" id="B0E4C3"/>
<dbReference type="EMBL" id="DS547349">
    <property type="protein sequence ID" value="EDQ98307.1"/>
    <property type="molecule type" value="Genomic_DNA"/>
</dbReference>
<keyword evidence="3" id="KW-1185">Reference proteome</keyword>
<dbReference type="InParanoid" id="B0E4C3"/>
<dbReference type="Proteomes" id="UP000001194">
    <property type="component" value="Unassembled WGS sequence"/>
</dbReference>
<feature type="region of interest" description="Disordered" evidence="1">
    <location>
        <begin position="49"/>
        <end position="76"/>
    </location>
</feature>
<protein>
    <submittedName>
        <fullName evidence="2">Predicted protein</fullName>
    </submittedName>
</protein>
<reference evidence="2 3" key="1">
    <citation type="journal article" date="2008" name="Nature">
        <title>The genome of Laccaria bicolor provides insights into mycorrhizal symbiosis.</title>
        <authorList>
            <person name="Martin F."/>
            <person name="Aerts A."/>
            <person name="Ahren D."/>
            <person name="Brun A."/>
            <person name="Danchin E.G.J."/>
            <person name="Duchaussoy F."/>
            <person name="Gibon J."/>
            <person name="Kohler A."/>
            <person name="Lindquist E."/>
            <person name="Pereda V."/>
            <person name="Salamov A."/>
            <person name="Shapiro H.J."/>
            <person name="Wuyts J."/>
            <person name="Blaudez D."/>
            <person name="Buee M."/>
            <person name="Brokstein P."/>
            <person name="Canbaeck B."/>
            <person name="Cohen D."/>
            <person name="Courty P.E."/>
            <person name="Coutinho P.M."/>
            <person name="Delaruelle C."/>
            <person name="Detter J.C."/>
            <person name="Deveau A."/>
            <person name="DiFazio S."/>
            <person name="Duplessis S."/>
            <person name="Fraissinet-Tachet L."/>
            <person name="Lucic E."/>
            <person name="Frey-Klett P."/>
            <person name="Fourrey C."/>
            <person name="Feussner I."/>
            <person name="Gay G."/>
            <person name="Grimwood J."/>
            <person name="Hoegger P.J."/>
            <person name="Jain P."/>
            <person name="Kilaru S."/>
            <person name="Labbe J."/>
            <person name="Lin Y.C."/>
            <person name="Legue V."/>
            <person name="Le Tacon F."/>
            <person name="Marmeisse R."/>
            <person name="Melayah D."/>
            <person name="Montanini B."/>
            <person name="Muratet M."/>
            <person name="Nehls U."/>
            <person name="Niculita-Hirzel H."/>
            <person name="Oudot-Le Secq M.P."/>
            <person name="Peter M."/>
            <person name="Quesneville H."/>
            <person name="Rajashekar B."/>
            <person name="Reich M."/>
            <person name="Rouhier N."/>
            <person name="Schmutz J."/>
            <person name="Yin T."/>
            <person name="Chalot M."/>
            <person name="Henrissat B."/>
            <person name="Kuees U."/>
            <person name="Lucas S."/>
            <person name="Van de Peer Y."/>
            <person name="Podila G.K."/>
            <person name="Polle A."/>
            <person name="Pukkila P.J."/>
            <person name="Richardson P.M."/>
            <person name="Rouze P."/>
            <person name="Sanders I.R."/>
            <person name="Stajich J.E."/>
            <person name="Tunlid A."/>
            <person name="Tuskan G."/>
            <person name="Grigoriev I.V."/>
        </authorList>
    </citation>
    <scope>NUCLEOTIDE SEQUENCE [LARGE SCALE GENOMIC DNA]</scope>
    <source>
        <strain evidence="3">S238N-H82 / ATCC MYA-4686</strain>
    </source>
</reference>
<dbReference type="GeneID" id="6086697"/>
<dbReference type="RefSeq" id="XP_001891041.1">
    <property type="nucleotide sequence ID" value="XM_001891006.1"/>
</dbReference>
<evidence type="ECO:0000256" key="1">
    <source>
        <dbReference type="SAM" id="MobiDB-lite"/>
    </source>
</evidence>
<accession>B0E4C3</accession>
<sequence length="76" mass="8497">MFDRISGSTAKLIRLHTKRRVLQLSTTCPTNLSENGGWKTECRRTGSQHTSAHISRRSSVGSDNNPLIDNSRCRVV</sequence>
<dbReference type="HOGENOM" id="CLU_2654928_0_0_1"/>
<evidence type="ECO:0000313" key="2">
    <source>
        <dbReference type="EMBL" id="EDQ98307.1"/>
    </source>
</evidence>
<organism evidence="3">
    <name type="scientific">Laccaria bicolor (strain S238N-H82 / ATCC MYA-4686)</name>
    <name type="common">Bicoloured deceiver</name>
    <name type="synonym">Laccaria laccata var. bicolor</name>
    <dbReference type="NCBI Taxonomy" id="486041"/>
    <lineage>
        <taxon>Eukaryota</taxon>
        <taxon>Fungi</taxon>
        <taxon>Dikarya</taxon>
        <taxon>Basidiomycota</taxon>
        <taxon>Agaricomycotina</taxon>
        <taxon>Agaricomycetes</taxon>
        <taxon>Agaricomycetidae</taxon>
        <taxon>Agaricales</taxon>
        <taxon>Agaricineae</taxon>
        <taxon>Hydnangiaceae</taxon>
        <taxon>Laccaria</taxon>
    </lineage>
</organism>
<name>B0E4C3_LACBS</name>